<dbReference type="InterPro" id="IPR001128">
    <property type="entry name" value="Cyt_P450"/>
</dbReference>
<dbReference type="GO" id="GO:0016705">
    <property type="term" value="F:oxidoreductase activity, acting on paired donors, with incorporation or reduction of molecular oxygen"/>
    <property type="evidence" value="ECO:0007669"/>
    <property type="project" value="InterPro"/>
</dbReference>
<reference evidence="2 4" key="1">
    <citation type="journal article" date="2008" name="Science">
        <title>The Physcomitrella genome reveals evolutionary insights into the conquest of land by plants.</title>
        <authorList>
            <person name="Rensing S."/>
            <person name="Lang D."/>
            <person name="Zimmer A."/>
            <person name="Terry A."/>
            <person name="Salamov A."/>
            <person name="Shapiro H."/>
            <person name="Nishiyama T."/>
            <person name="Perroud P.-F."/>
            <person name="Lindquist E."/>
            <person name="Kamisugi Y."/>
            <person name="Tanahashi T."/>
            <person name="Sakakibara K."/>
            <person name="Fujita T."/>
            <person name="Oishi K."/>
            <person name="Shin-I T."/>
            <person name="Kuroki Y."/>
            <person name="Toyoda A."/>
            <person name="Suzuki Y."/>
            <person name="Hashimoto A."/>
            <person name="Yamaguchi K."/>
            <person name="Sugano A."/>
            <person name="Kohara Y."/>
            <person name="Fujiyama A."/>
            <person name="Anterola A."/>
            <person name="Aoki S."/>
            <person name="Ashton N."/>
            <person name="Barbazuk W.B."/>
            <person name="Barker E."/>
            <person name="Bennetzen J."/>
            <person name="Bezanilla M."/>
            <person name="Blankenship R."/>
            <person name="Cho S.H."/>
            <person name="Dutcher S."/>
            <person name="Estelle M."/>
            <person name="Fawcett J.A."/>
            <person name="Gundlach H."/>
            <person name="Hanada K."/>
            <person name="Heyl A."/>
            <person name="Hicks K.A."/>
            <person name="Hugh J."/>
            <person name="Lohr M."/>
            <person name="Mayer K."/>
            <person name="Melkozernov A."/>
            <person name="Murata T."/>
            <person name="Nelson D."/>
            <person name="Pils B."/>
            <person name="Prigge M."/>
            <person name="Reiss B."/>
            <person name="Renner T."/>
            <person name="Rombauts S."/>
            <person name="Rushton P."/>
            <person name="Sanderfoot A."/>
            <person name="Schween G."/>
            <person name="Shiu S.-H."/>
            <person name="Stueber K."/>
            <person name="Theodoulou F.L."/>
            <person name="Tu H."/>
            <person name="Van de Peer Y."/>
            <person name="Verrier P.J."/>
            <person name="Waters E."/>
            <person name="Wood A."/>
            <person name="Yang L."/>
            <person name="Cove D."/>
            <person name="Cuming A."/>
            <person name="Hasebe M."/>
            <person name="Lucas S."/>
            <person name="Mishler D.B."/>
            <person name="Reski R."/>
            <person name="Grigoriev I."/>
            <person name="Quatrano R.S."/>
            <person name="Boore J.L."/>
        </authorList>
    </citation>
    <scope>NUCLEOTIDE SEQUENCE [LARGE SCALE GENOMIC DNA]</scope>
    <source>
        <strain evidence="3 4">cv. Gransden 2004</strain>
    </source>
</reference>
<dbReference type="InterPro" id="IPR002401">
    <property type="entry name" value="Cyt_P450_E_grp-I"/>
</dbReference>
<dbReference type="STRING" id="3218.A0A2K1IB65"/>
<comment type="similarity">
    <text evidence="1">Belongs to the cytochrome P450 family.</text>
</comment>
<reference evidence="3" key="3">
    <citation type="submission" date="2020-12" db="UniProtKB">
        <authorList>
            <consortium name="EnsemblPlants"/>
        </authorList>
    </citation>
    <scope>IDENTIFICATION</scope>
</reference>
<dbReference type="PaxDb" id="3218-PP1S164_119V6.1"/>
<evidence type="ECO:0000313" key="2">
    <source>
        <dbReference type="EMBL" id="PNR26516.1"/>
    </source>
</evidence>
<dbReference type="Gene3D" id="1.10.630.10">
    <property type="entry name" value="Cytochrome P450"/>
    <property type="match status" value="1"/>
</dbReference>
<organism evidence="2">
    <name type="scientific">Physcomitrium patens</name>
    <name type="common">Spreading-leaved earth moss</name>
    <name type="synonym">Physcomitrella patens</name>
    <dbReference type="NCBI Taxonomy" id="3218"/>
    <lineage>
        <taxon>Eukaryota</taxon>
        <taxon>Viridiplantae</taxon>
        <taxon>Streptophyta</taxon>
        <taxon>Embryophyta</taxon>
        <taxon>Bryophyta</taxon>
        <taxon>Bryophytina</taxon>
        <taxon>Bryopsida</taxon>
        <taxon>Funariidae</taxon>
        <taxon>Funariales</taxon>
        <taxon>Funariaceae</taxon>
        <taxon>Physcomitrium</taxon>
    </lineage>
</organism>
<evidence type="ECO:0000313" key="4">
    <source>
        <dbReference type="Proteomes" id="UP000006727"/>
    </source>
</evidence>
<dbReference type="GO" id="GO:0020037">
    <property type="term" value="F:heme binding"/>
    <property type="evidence" value="ECO:0007669"/>
    <property type="project" value="InterPro"/>
</dbReference>
<dbReference type="InterPro" id="IPR036396">
    <property type="entry name" value="Cyt_P450_sf"/>
</dbReference>
<dbReference type="GO" id="GO:0004497">
    <property type="term" value="F:monooxygenase activity"/>
    <property type="evidence" value="ECO:0007669"/>
    <property type="project" value="InterPro"/>
</dbReference>
<accession>A0A2K1IB65</accession>
<name>A0A2K1IB65_PHYPA</name>
<dbReference type="SUPFAM" id="SSF48264">
    <property type="entry name" value="Cytochrome P450"/>
    <property type="match status" value="1"/>
</dbReference>
<dbReference type="Pfam" id="PF00067">
    <property type="entry name" value="p450"/>
    <property type="match status" value="1"/>
</dbReference>
<evidence type="ECO:0000256" key="1">
    <source>
        <dbReference type="ARBA" id="ARBA00010617"/>
    </source>
</evidence>
<sequence length="191" mass="21838">MYFFAHTSEPLRLLPMATQVSSGSWKNLTSNNSLQAVMKENFRLHPPDPFLLPHESREHTELLEYQNLVGTKVLVNAFAIHVDPSVYNNPDSFDLDRFLARPHIDHMSKSDPYELIPFEKGLRMYPEYKLANTMVALMLAKLLYVFDGSLLESQTEVDMGETISLSVSKKQPLLLVPKPRFEISLESVTQN</sequence>
<proteinExistence type="inferred from homology"/>
<dbReference type="EMBL" id="ABEU02000027">
    <property type="protein sequence ID" value="PNR26516.1"/>
    <property type="molecule type" value="Genomic_DNA"/>
</dbReference>
<keyword evidence="4" id="KW-1185">Reference proteome</keyword>
<gene>
    <name evidence="2" type="ORF">PHYPA_031091</name>
</gene>
<reference evidence="2 4" key="2">
    <citation type="journal article" date="2018" name="Plant J.">
        <title>The Physcomitrella patens chromosome-scale assembly reveals moss genome structure and evolution.</title>
        <authorList>
            <person name="Lang D."/>
            <person name="Ullrich K.K."/>
            <person name="Murat F."/>
            <person name="Fuchs J."/>
            <person name="Jenkins J."/>
            <person name="Haas F.B."/>
            <person name="Piednoel M."/>
            <person name="Gundlach H."/>
            <person name="Van Bel M."/>
            <person name="Meyberg R."/>
            <person name="Vives C."/>
            <person name="Morata J."/>
            <person name="Symeonidi A."/>
            <person name="Hiss M."/>
            <person name="Muchero W."/>
            <person name="Kamisugi Y."/>
            <person name="Saleh O."/>
            <person name="Blanc G."/>
            <person name="Decker E.L."/>
            <person name="van Gessel N."/>
            <person name="Grimwood J."/>
            <person name="Hayes R.D."/>
            <person name="Graham S.W."/>
            <person name="Gunter L.E."/>
            <person name="McDaniel S.F."/>
            <person name="Hoernstein S.N.W."/>
            <person name="Larsson A."/>
            <person name="Li F.W."/>
            <person name="Perroud P.F."/>
            <person name="Phillips J."/>
            <person name="Ranjan P."/>
            <person name="Rokshar D.S."/>
            <person name="Rothfels C.J."/>
            <person name="Schneider L."/>
            <person name="Shu S."/>
            <person name="Stevenson D.W."/>
            <person name="Thummler F."/>
            <person name="Tillich M."/>
            <person name="Villarreal Aguilar J.C."/>
            <person name="Widiez T."/>
            <person name="Wong G.K."/>
            <person name="Wymore A."/>
            <person name="Zhang Y."/>
            <person name="Zimmer A.D."/>
            <person name="Quatrano R.S."/>
            <person name="Mayer K.F.X."/>
            <person name="Goodstein D."/>
            <person name="Casacuberta J.M."/>
            <person name="Vandepoele K."/>
            <person name="Reski R."/>
            <person name="Cuming A.C."/>
            <person name="Tuskan G.A."/>
            <person name="Maumus F."/>
            <person name="Salse J."/>
            <person name="Schmutz J."/>
            <person name="Rensing S.A."/>
        </authorList>
    </citation>
    <scope>NUCLEOTIDE SEQUENCE [LARGE SCALE GENOMIC DNA]</scope>
    <source>
        <strain evidence="3 4">cv. Gransden 2004</strain>
    </source>
</reference>
<dbReference type="OMA" id="ARPHIDH"/>
<evidence type="ECO:0008006" key="5">
    <source>
        <dbReference type="Google" id="ProtNLM"/>
    </source>
</evidence>
<protein>
    <recommendedName>
        <fullName evidence="5">Cytochrome P450</fullName>
    </recommendedName>
</protein>
<dbReference type="EnsemblPlants" id="Pp3c27_8510V3.1">
    <property type="protein sequence ID" value="Pp3c27_8510V3.1"/>
    <property type="gene ID" value="Pp3c27_8510"/>
</dbReference>
<dbReference type="Gramene" id="Pp3c27_8510V3.1">
    <property type="protein sequence ID" value="Pp3c27_8510V3.1"/>
    <property type="gene ID" value="Pp3c27_8510"/>
</dbReference>
<dbReference type="GO" id="GO:0005506">
    <property type="term" value="F:iron ion binding"/>
    <property type="evidence" value="ECO:0007669"/>
    <property type="project" value="InterPro"/>
</dbReference>
<dbReference type="Proteomes" id="UP000006727">
    <property type="component" value="Chromosome 27"/>
</dbReference>
<dbReference type="AlphaFoldDB" id="A0A2K1IB65"/>
<evidence type="ECO:0000313" key="3">
    <source>
        <dbReference type="EnsemblPlants" id="Pp3c27_8510V3.1"/>
    </source>
</evidence>
<dbReference type="PRINTS" id="PR00463">
    <property type="entry name" value="EP450I"/>
</dbReference>
<dbReference type="PANTHER" id="PTHR47950">
    <property type="entry name" value="CYTOCHROME P450, FAMILY 76, SUBFAMILY C, POLYPEPTIDE 5-RELATED"/>
    <property type="match status" value="1"/>
</dbReference>